<sequence>MQVRLGAEGRVRSFVVCRIFHALGFSFDQKSAGSHPRIRPVPEATLASGVRSSRSGDFAR</sequence>
<protein>
    <submittedName>
        <fullName evidence="2">Uncharacterized protein</fullName>
    </submittedName>
</protein>
<dbReference type="EMBL" id="CAJNOB010000017">
    <property type="protein sequence ID" value="CAF0698008.1"/>
    <property type="molecule type" value="Genomic_DNA"/>
</dbReference>
<accession>A0A8J2BPZ3</accession>
<dbReference type="AlphaFoldDB" id="A0A8J2BPZ3"/>
<feature type="compositionally biased region" description="Polar residues" evidence="1">
    <location>
        <begin position="50"/>
        <end position="60"/>
    </location>
</feature>
<gene>
    <name evidence="2" type="ORF">MPNT_240012</name>
</gene>
<proteinExistence type="predicted"/>
<evidence type="ECO:0000313" key="3">
    <source>
        <dbReference type="Proteomes" id="UP000663859"/>
    </source>
</evidence>
<evidence type="ECO:0000256" key="1">
    <source>
        <dbReference type="SAM" id="MobiDB-lite"/>
    </source>
</evidence>
<evidence type="ECO:0000313" key="2">
    <source>
        <dbReference type="EMBL" id="CAF0698008.1"/>
    </source>
</evidence>
<keyword evidence="3" id="KW-1185">Reference proteome</keyword>
<name>A0A8J2BPZ3_9BACT</name>
<feature type="region of interest" description="Disordered" evidence="1">
    <location>
        <begin position="29"/>
        <end position="60"/>
    </location>
</feature>
<reference evidence="2" key="1">
    <citation type="submission" date="2021-02" db="EMBL/GenBank/DDBJ databases">
        <authorList>
            <person name="Cremers G."/>
            <person name="Picone N."/>
        </authorList>
    </citation>
    <scope>NUCLEOTIDE SEQUENCE</scope>
    <source>
        <strain evidence="2">PQ17</strain>
    </source>
</reference>
<organism evidence="2 3">
    <name type="scientific">Candidatus Methylacidithermus pantelleriae</name>
    <dbReference type="NCBI Taxonomy" id="2744239"/>
    <lineage>
        <taxon>Bacteria</taxon>
        <taxon>Pseudomonadati</taxon>
        <taxon>Verrucomicrobiota</taxon>
        <taxon>Methylacidiphilae</taxon>
        <taxon>Methylacidiphilales</taxon>
        <taxon>Methylacidiphilaceae</taxon>
        <taxon>Candidatus Methylacidithermus</taxon>
    </lineage>
</organism>
<comment type="caution">
    <text evidence="2">The sequence shown here is derived from an EMBL/GenBank/DDBJ whole genome shotgun (WGS) entry which is preliminary data.</text>
</comment>
<dbReference type="Proteomes" id="UP000663859">
    <property type="component" value="Unassembled WGS sequence"/>
</dbReference>